<organism evidence="1">
    <name type="scientific">Anguilla anguilla</name>
    <name type="common">European freshwater eel</name>
    <name type="synonym">Muraena anguilla</name>
    <dbReference type="NCBI Taxonomy" id="7936"/>
    <lineage>
        <taxon>Eukaryota</taxon>
        <taxon>Metazoa</taxon>
        <taxon>Chordata</taxon>
        <taxon>Craniata</taxon>
        <taxon>Vertebrata</taxon>
        <taxon>Euteleostomi</taxon>
        <taxon>Actinopterygii</taxon>
        <taxon>Neopterygii</taxon>
        <taxon>Teleostei</taxon>
        <taxon>Anguilliformes</taxon>
        <taxon>Anguillidae</taxon>
        <taxon>Anguilla</taxon>
    </lineage>
</organism>
<name>A0A0E9WTN9_ANGAN</name>
<dbReference type="AlphaFoldDB" id="A0A0E9WTN9"/>
<accession>A0A0E9WTN9</accession>
<proteinExistence type="predicted"/>
<sequence>MSKWPFYTAGVPKLGGVTGGVGVGRELQKAEITHSPLTFTWSEAAVKGTIPVHSY</sequence>
<reference evidence="1" key="2">
    <citation type="journal article" date="2015" name="Fish Shellfish Immunol.">
        <title>Early steps in the European eel (Anguilla anguilla)-Vibrio vulnificus interaction in the gills: Role of the RtxA13 toxin.</title>
        <authorList>
            <person name="Callol A."/>
            <person name="Pajuelo D."/>
            <person name="Ebbesson L."/>
            <person name="Teles M."/>
            <person name="MacKenzie S."/>
            <person name="Amaro C."/>
        </authorList>
    </citation>
    <scope>NUCLEOTIDE SEQUENCE</scope>
</reference>
<dbReference type="EMBL" id="GBXM01015662">
    <property type="protein sequence ID" value="JAH92915.1"/>
    <property type="molecule type" value="Transcribed_RNA"/>
</dbReference>
<evidence type="ECO:0000313" key="1">
    <source>
        <dbReference type="EMBL" id="JAH92915.1"/>
    </source>
</evidence>
<reference evidence="1" key="1">
    <citation type="submission" date="2014-11" db="EMBL/GenBank/DDBJ databases">
        <authorList>
            <person name="Amaro Gonzalez C."/>
        </authorList>
    </citation>
    <scope>NUCLEOTIDE SEQUENCE</scope>
</reference>
<protein>
    <submittedName>
        <fullName evidence="1">Uncharacterized protein</fullName>
    </submittedName>
</protein>